<dbReference type="InterPro" id="IPR024185">
    <property type="entry name" value="FTHF_cligase-like_sf"/>
</dbReference>
<reference evidence="2 3" key="1">
    <citation type="submission" date="2018-05" db="EMBL/GenBank/DDBJ databases">
        <title>Polaribacter aquimarinus sp. nov., isolated from sediment in a sediment of sea.</title>
        <authorList>
            <person name="Lu D."/>
        </authorList>
    </citation>
    <scope>NUCLEOTIDE SEQUENCE [LARGE SCALE GENOMIC DNA]</scope>
    <source>
        <strain evidence="2 3">ZY113</strain>
    </source>
</reference>
<dbReference type="EMBL" id="QFFG01000001">
    <property type="protein sequence ID" value="PWG06635.1"/>
    <property type="molecule type" value="Genomic_DNA"/>
</dbReference>
<feature type="domain" description="LUD" evidence="1">
    <location>
        <begin position="71"/>
        <end position="201"/>
    </location>
</feature>
<comment type="caution">
    <text evidence="2">The sequence shown here is derived from an EMBL/GenBank/DDBJ whole genome shotgun (WGS) entry which is preliminary data.</text>
</comment>
<protein>
    <submittedName>
        <fullName evidence="2">Lactate utilization protein B/C</fullName>
    </submittedName>
</protein>
<dbReference type="OrthoDB" id="9794157at2"/>
<dbReference type="InterPro" id="IPR037171">
    <property type="entry name" value="NagB/RpiA_transferase-like"/>
</dbReference>
<dbReference type="Gene3D" id="3.40.50.10420">
    <property type="entry name" value="NagB/RpiA/CoA transferase-like"/>
    <property type="match status" value="1"/>
</dbReference>
<name>A0A2U2JE97_9FLAO</name>
<dbReference type="Pfam" id="PF02589">
    <property type="entry name" value="LUD_dom"/>
    <property type="match status" value="1"/>
</dbReference>
<proteinExistence type="predicted"/>
<keyword evidence="3" id="KW-1185">Reference proteome</keyword>
<dbReference type="PANTHER" id="PTHR43682:SF1">
    <property type="entry name" value="LACTATE UTILIZATION PROTEIN C"/>
    <property type="match status" value="1"/>
</dbReference>
<gene>
    <name evidence="2" type="ORF">DIS07_02005</name>
</gene>
<sequence length="201" mass="22382">MNGIKKERKMSRETILSSVKKNKPEILPLPEIDETAFREDIDLIAVFKNNVTLVGGNLIETNNKKVDEEIKNLYPNKKHIISITKASKLGTVNVEKNTDPHQLENIDLAIIEGELGVSENGAVWVTAENSFIRVLPFITNDLVIILKKESVCLHMLEAYDIIAERDRNFGVFISGPSKTADIEQCLVIGAHGAMSLTIFLV</sequence>
<dbReference type="InterPro" id="IPR003741">
    <property type="entry name" value="LUD_dom"/>
</dbReference>
<evidence type="ECO:0000313" key="2">
    <source>
        <dbReference type="EMBL" id="PWG06635.1"/>
    </source>
</evidence>
<evidence type="ECO:0000259" key="1">
    <source>
        <dbReference type="Pfam" id="PF02589"/>
    </source>
</evidence>
<dbReference type="PANTHER" id="PTHR43682">
    <property type="entry name" value="LACTATE UTILIZATION PROTEIN C"/>
    <property type="match status" value="1"/>
</dbReference>
<evidence type="ECO:0000313" key="3">
    <source>
        <dbReference type="Proteomes" id="UP000245670"/>
    </source>
</evidence>
<dbReference type="AlphaFoldDB" id="A0A2U2JE97"/>
<organism evidence="2 3">
    <name type="scientific">Polaribacter aquimarinus</name>
    <dbReference type="NCBI Taxonomy" id="2100726"/>
    <lineage>
        <taxon>Bacteria</taxon>
        <taxon>Pseudomonadati</taxon>
        <taxon>Bacteroidota</taxon>
        <taxon>Flavobacteriia</taxon>
        <taxon>Flavobacteriales</taxon>
        <taxon>Flavobacteriaceae</taxon>
    </lineage>
</organism>
<dbReference type="Proteomes" id="UP000245670">
    <property type="component" value="Unassembled WGS sequence"/>
</dbReference>
<accession>A0A2U2JE97</accession>
<dbReference type="SUPFAM" id="SSF100950">
    <property type="entry name" value="NagB/RpiA/CoA transferase-like"/>
    <property type="match status" value="1"/>
</dbReference>